<dbReference type="AlphaFoldDB" id="A0A6V7TN63"/>
<keyword evidence="1" id="KW-0472">Membrane</keyword>
<comment type="caution">
    <text evidence="2">The sequence shown here is derived from an EMBL/GenBank/DDBJ whole genome shotgun (WGS) entry which is preliminary data.</text>
</comment>
<evidence type="ECO:0000313" key="2">
    <source>
        <dbReference type="EMBL" id="CAD2128818.1"/>
    </source>
</evidence>
<feature type="transmembrane region" description="Helical" evidence="1">
    <location>
        <begin position="65"/>
        <end position="85"/>
    </location>
</feature>
<dbReference type="Gene3D" id="1.20.1070.10">
    <property type="entry name" value="Rhodopsin 7-helix transmembrane proteins"/>
    <property type="match status" value="1"/>
</dbReference>
<dbReference type="Pfam" id="PF10321">
    <property type="entry name" value="7TM_GPCR_Srt"/>
    <property type="match status" value="1"/>
</dbReference>
<feature type="transmembrane region" description="Helical" evidence="1">
    <location>
        <begin position="247"/>
        <end position="267"/>
    </location>
</feature>
<name>A0A6V7TN63_MELEN</name>
<organism evidence="2 3">
    <name type="scientific">Meloidogyne enterolobii</name>
    <name type="common">Root-knot nematode worm</name>
    <name type="synonym">Meloidogyne mayaguensis</name>
    <dbReference type="NCBI Taxonomy" id="390850"/>
    <lineage>
        <taxon>Eukaryota</taxon>
        <taxon>Metazoa</taxon>
        <taxon>Ecdysozoa</taxon>
        <taxon>Nematoda</taxon>
        <taxon>Chromadorea</taxon>
        <taxon>Rhabditida</taxon>
        <taxon>Tylenchina</taxon>
        <taxon>Tylenchomorpha</taxon>
        <taxon>Tylenchoidea</taxon>
        <taxon>Meloidogynidae</taxon>
        <taxon>Meloidogyninae</taxon>
        <taxon>Meloidogyne</taxon>
    </lineage>
</organism>
<dbReference type="Proteomes" id="UP000580250">
    <property type="component" value="Unassembled WGS sequence"/>
</dbReference>
<proteinExistence type="predicted"/>
<keyword evidence="1" id="KW-1133">Transmembrane helix</keyword>
<dbReference type="EMBL" id="CAJEWN010000007">
    <property type="protein sequence ID" value="CAD2128818.1"/>
    <property type="molecule type" value="Genomic_DNA"/>
</dbReference>
<dbReference type="PANTHER" id="PTHR23021:SF11">
    <property type="entry name" value="SERPENTINE RECEPTOR, CLASS T"/>
    <property type="match status" value="1"/>
</dbReference>
<feature type="transmembrane region" description="Helical" evidence="1">
    <location>
        <begin position="105"/>
        <end position="127"/>
    </location>
</feature>
<feature type="transmembrane region" description="Helical" evidence="1">
    <location>
        <begin position="279"/>
        <end position="298"/>
    </location>
</feature>
<evidence type="ECO:0000256" key="1">
    <source>
        <dbReference type="SAM" id="Phobius"/>
    </source>
</evidence>
<feature type="transmembrane region" description="Helical" evidence="1">
    <location>
        <begin position="203"/>
        <end position="226"/>
    </location>
</feature>
<reference evidence="2 3" key="1">
    <citation type="submission" date="2020-08" db="EMBL/GenBank/DDBJ databases">
        <authorList>
            <person name="Koutsovoulos G."/>
            <person name="Danchin GJ E."/>
        </authorList>
    </citation>
    <scope>NUCLEOTIDE SEQUENCE [LARGE SCALE GENOMIC DNA]</scope>
</reference>
<feature type="transmembrane region" description="Helical" evidence="1">
    <location>
        <begin position="38"/>
        <end position="58"/>
    </location>
</feature>
<evidence type="ECO:0000313" key="3">
    <source>
        <dbReference type="Proteomes" id="UP000580250"/>
    </source>
</evidence>
<sequence length="352" mass="41537">MEIYLLRREEWEKFYNCNRINVDDVPFVERYHPLNGTIIVGLFVIFETLYLPCLFAIYKHTEHSCYKLLLFIGISDMLMLLFHGLESGVYNFTGEMFCPNYNFNYVTGSFGAALFALETSANIFLALDRCCDFISPKLCEFLFNGKRITFWIGFSIIFSFYYFFYVNPAFYNSVYMNWFMNPYQSYSIESTVNLNDYINPITFWYNMFLTFGFPIIYLIYICFFIYRLREIKAIVDVSQRKWKITMFIQVAIICGINIACCSLYAIMQRLPMSKTLIIIGYYLNYFVFGLPPFIYLFCNETIRNDVKKIIGKNLHKLAKKLYSPPNSINPSYNSRMQRSVNRPLASRFSGGN</sequence>
<dbReference type="PANTHER" id="PTHR23021">
    <property type="entry name" value="SERPENTINE RECEPTOR, CLASS T"/>
    <property type="match status" value="1"/>
</dbReference>
<feature type="transmembrane region" description="Helical" evidence="1">
    <location>
        <begin position="148"/>
        <end position="166"/>
    </location>
</feature>
<protein>
    <submittedName>
        <fullName evidence="2">Uncharacterized protein</fullName>
    </submittedName>
</protein>
<dbReference type="OrthoDB" id="5873245at2759"/>
<accession>A0A6V7TN63</accession>
<keyword evidence="1" id="KW-0812">Transmembrane</keyword>
<dbReference type="SUPFAM" id="SSF81321">
    <property type="entry name" value="Family A G protein-coupled receptor-like"/>
    <property type="match status" value="1"/>
</dbReference>
<gene>
    <name evidence="2" type="ORF">MENT_LOCUS2387</name>
</gene>
<dbReference type="InterPro" id="IPR019425">
    <property type="entry name" value="7TM_GPCR_serpentine_rcpt_Srt"/>
</dbReference>